<protein>
    <recommendedName>
        <fullName evidence="4">Sulfotransferase family protein</fullName>
    </recommendedName>
</protein>
<evidence type="ECO:0000313" key="2">
    <source>
        <dbReference type="EMBL" id="GAA4091283.1"/>
    </source>
</evidence>
<gene>
    <name evidence="2" type="ORF">GCM10022392_11400</name>
</gene>
<organism evidence="2 3">
    <name type="scientific">Mucilaginibacter panaciglaebae</name>
    <dbReference type="NCBI Taxonomy" id="502331"/>
    <lineage>
        <taxon>Bacteria</taxon>
        <taxon>Pseudomonadati</taxon>
        <taxon>Bacteroidota</taxon>
        <taxon>Sphingobacteriia</taxon>
        <taxon>Sphingobacteriales</taxon>
        <taxon>Sphingobacteriaceae</taxon>
        <taxon>Mucilaginibacter</taxon>
    </lineage>
</organism>
<dbReference type="Gene3D" id="3.40.50.300">
    <property type="entry name" value="P-loop containing nucleotide triphosphate hydrolases"/>
    <property type="match status" value="1"/>
</dbReference>
<evidence type="ECO:0000313" key="3">
    <source>
        <dbReference type="Proteomes" id="UP001500841"/>
    </source>
</evidence>
<proteinExistence type="predicted"/>
<dbReference type="EMBL" id="BAABCV010000003">
    <property type="protein sequence ID" value="GAA4091283.1"/>
    <property type="molecule type" value="Genomic_DNA"/>
</dbReference>
<dbReference type="InterPro" id="IPR026634">
    <property type="entry name" value="TPST-like"/>
</dbReference>
<dbReference type="PANTHER" id="PTHR12788">
    <property type="entry name" value="PROTEIN-TYROSINE SULFOTRANSFERASE 2"/>
    <property type="match status" value="1"/>
</dbReference>
<accession>A0ABP7WM07</accession>
<dbReference type="Pfam" id="PF13469">
    <property type="entry name" value="Sulfotransfer_3"/>
    <property type="match status" value="1"/>
</dbReference>
<reference evidence="3" key="1">
    <citation type="journal article" date="2019" name="Int. J. Syst. Evol. Microbiol.">
        <title>The Global Catalogue of Microorganisms (GCM) 10K type strain sequencing project: providing services to taxonomists for standard genome sequencing and annotation.</title>
        <authorList>
            <consortium name="The Broad Institute Genomics Platform"/>
            <consortium name="The Broad Institute Genome Sequencing Center for Infectious Disease"/>
            <person name="Wu L."/>
            <person name="Ma J."/>
        </authorList>
    </citation>
    <scope>NUCLEOTIDE SEQUENCE [LARGE SCALE GENOMIC DNA]</scope>
    <source>
        <strain evidence="3">JCM 17085</strain>
    </source>
</reference>
<dbReference type="PANTHER" id="PTHR12788:SF10">
    <property type="entry name" value="PROTEIN-TYROSINE SULFOTRANSFERASE"/>
    <property type="match status" value="1"/>
</dbReference>
<evidence type="ECO:0000256" key="1">
    <source>
        <dbReference type="ARBA" id="ARBA00022679"/>
    </source>
</evidence>
<dbReference type="Proteomes" id="UP001500841">
    <property type="component" value="Unassembled WGS sequence"/>
</dbReference>
<dbReference type="SUPFAM" id="SSF52540">
    <property type="entry name" value="P-loop containing nucleoside triphosphate hydrolases"/>
    <property type="match status" value="1"/>
</dbReference>
<comment type="caution">
    <text evidence="2">The sequence shown here is derived from an EMBL/GenBank/DDBJ whole genome shotgun (WGS) entry which is preliminary data.</text>
</comment>
<keyword evidence="3" id="KW-1185">Reference proteome</keyword>
<name>A0ABP7WM07_9SPHI</name>
<evidence type="ECO:0008006" key="4">
    <source>
        <dbReference type="Google" id="ProtNLM"/>
    </source>
</evidence>
<sequence>MLKQIIKAEYELEKLLPQSRLQSRPPTELLSAALKWSELVWQGAEKLGTMHLTPTQIAHGLALRRRPVFICGVHRSGTTLVQNLLDNHPQLSVLPSEGTYYTNQLLKLKQLPPSQRAKYLGTEWLRRMVNPINQQPYWLLGRSDEGGSRYVDFARYVLAWWDILPHTENTQWPHLAIVLAYASCANNLTALSWVDKTPTNERFLHRIWVEFPDAKIVHVVRNPVATLTSRKVMEPDIRLRNALRHLRLSYRVATDKATTNDPRFFLLRYEYLCDTPDVILPQLAGFLNIDLSPSLYQPTTGGMNTHANSSFKTDASHGAILKTNSHSQQEVFTSADKKLIAAYVGKEAALLGYPVDKINSFDKLYAHLRYALFN</sequence>
<dbReference type="InterPro" id="IPR027417">
    <property type="entry name" value="P-loop_NTPase"/>
</dbReference>
<keyword evidence="1" id="KW-0808">Transferase</keyword>